<protein>
    <submittedName>
        <fullName evidence="1">Uncharacterized protein</fullName>
    </submittedName>
</protein>
<name>A0A834SLH0_9FABA</name>
<proteinExistence type="predicted"/>
<comment type="caution">
    <text evidence="1">The sequence shown here is derived from an EMBL/GenBank/DDBJ whole genome shotgun (WGS) entry which is preliminary data.</text>
</comment>
<organism evidence="1 2">
    <name type="scientific">Senna tora</name>
    <dbReference type="NCBI Taxonomy" id="362788"/>
    <lineage>
        <taxon>Eukaryota</taxon>
        <taxon>Viridiplantae</taxon>
        <taxon>Streptophyta</taxon>
        <taxon>Embryophyta</taxon>
        <taxon>Tracheophyta</taxon>
        <taxon>Spermatophyta</taxon>
        <taxon>Magnoliopsida</taxon>
        <taxon>eudicotyledons</taxon>
        <taxon>Gunneridae</taxon>
        <taxon>Pentapetalae</taxon>
        <taxon>rosids</taxon>
        <taxon>fabids</taxon>
        <taxon>Fabales</taxon>
        <taxon>Fabaceae</taxon>
        <taxon>Caesalpinioideae</taxon>
        <taxon>Cassia clade</taxon>
        <taxon>Senna</taxon>
    </lineage>
</organism>
<dbReference type="EMBL" id="JAAIUW010000012">
    <property type="protein sequence ID" value="KAF7806543.1"/>
    <property type="molecule type" value="Genomic_DNA"/>
</dbReference>
<accession>A0A834SLH0</accession>
<dbReference type="Proteomes" id="UP000634136">
    <property type="component" value="Unassembled WGS sequence"/>
</dbReference>
<dbReference type="AlphaFoldDB" id="A0A834SLH0"/>
<evidence type="ECO:0000313" key="1">
    <source>
        <dbReference type="EMBL" id="KAF7806543.1"/>
    </source>
</evidence>
<reference evidence="1" key="1">
    <citation type="submission" date="2020-09" db="EMBL/GenBank/DDBJ databases">
        <title>Genome-Enabled Discovery of Anthraquinone Biosynthesis in Senna tora.</title>
        <authorList>
            <person name="Kang S.-H."/>
            <person name="Pandey R.P."/>
            <person name="Lee C.-M."/>
            <person name="Sim J.-S."/>
            <person name="Jeong J.-T."/>
            <person name="Choi B.-S."/>
            <person name="Jung M."/>
            <person name="Ginzburg D."/>
            <person name="Zhao K."/>
            <person name="Won S.Y."/>
            <person name="Oh T.-J."/>
            <person name="Yu Y."/>
            <person name="Kim N.-H."/>
            <person name="Lee O.R."/>
            <person name="Lee T.-H."/>
            <person name="Bashyal P."/>
            <person name="Kim T.-S."/>
            <person name="Lee W.-H."/>
            <person name="Kawkins C."/>
            <person name="Kim C.-K."/>
            <person name="Kim J.S."/>
            <person name="Ahn B.O."/>
            <person name="Rhee S.Y."/>
            <person name="Sohng J.K."/>
        </authorList>
    </citation>
    <scope>NUCLEOTIDE SEQUENCE</scope>
    <source>
        <tissue evidence="1">Leaf</tissue>
    </source>
</reference>
<gene>
    <name evidence="1" type="ORF">G2W53_038704</name>
</gene>
<sequence>MWGIKGKFRKKGSTSYRNENSHALSDYLSTLRQASISDACESNRGCPDAELTTRIAASNIALWNQSSSTLLRISLITLKSNPPANISFPIISPKLFGALGRSMPISSSKEPNNKQPVPTSLPGKVNGLLDKLRVKRDSLAAKIIEIQFCSWSLWPLGGDDRNSFNSWRDLRTDGLESKGDWPRPAACMPGMSPLGIDRVLGISQLSLSIPGIPGIFLVPGIPGIIPPVPGRAIGNPPGPVFP</sequence>
<keyword evidence="2" id="KW-1185">Reference proteome</keyword>
<evidence type="ECO:0000313" key="2">
    <source>
        <dbReference type="Proteomes" id="UP000634136"/>
    </source>
</evidence>